<feature type="domain" description="RRM" evidence="4">
    <location>
        <begin position="242"/>
        <end position="318"/>
    </location>
</feature>
<dbReference type="GO" id="GO:0003729">
    <property type="term" value="F:mRNA binding"/>
    <property type="evidence" value="ECO:0007669"/>
    <property type="project" value="TreeGrafter"/>
</dbReference>
<dbReference type="PANTHER" id="PTHR48025">
    <property type="entry name" value="OS02G0815200 PROTEIN"/>
    <property type="match status" value="1"/>
</dbReference>
<dbReference type="OrthoDB" id="266020at2759"/>
<evidence type="ECO:0000256" key="3">
    <source>
        <dbReference type="PROSITE-ProRule" id="PRU00176"/>
    </source>
</evidence>
<evidence type="ECO:0000259" key="4">
    <source>
        <dbReference type="PROSITE" id="PS50102"/>
    </source>
</evidence>
<dbReference type="InterPro" id="IPR002343">
    <property type="entry name" value="Hud_Sxl_RNA"/>
</dbReference>
<name>A0A0L8FPF4_OCTBM</name>
<feature type="domain" description="RRM" evidence="4">
    <location>
        <begin position="15"/>
        <end position="93"/>
    </location>
</feature>
<sequence>MATEDHCEDNGGNLTNLIVNYIPQSLSNEEFRAMFLTIGPIKSSKIIQDRATGYSYGFGFVDYEHPEDAARAVQTLNGLHIENKRIKVALARPSGLGVKGANVYVSHLPNHYAQSDLVKLFEPYGIIIRSRIMTHPNTNQSKGVGFVLYDQKKMAEAAIADLNQTIPPGGSEPIIVKFANEAPNSKKTRPPHEQYMNNNNSIQQTFSTPMLMRNERFTSPVPVNYSPNNPNPNPNNDMSNSPVLFIYNTGNMDESDLGQLFCGFGTVQKANIVRVHQKTKGYGFVTMANQHEAENAVGRLNGYRYRGWGPLQVSFKNK</sequence>
<dbReference type="AlphaFoldDB" id="A0A0L8FPF4"/>
<dbReference type="GO" id="GO:0005737">
    <property type="term" value="C:cytoplasm"/>
    <property type="evidence" value="ECO:0007669"/>
    <property type="project" value="UniProtKB-ARBA"/>
</dbReference>
<dbReference type="STRING" id="37653.A0A0L8FPF4"/>
<protein>
    <recommendedName>
        <fullName evidence="4">RRM domain-containing protein</fullName>
    </recommendedName>
</protein>
<dbReference type="SMART" id="SM00360">
    <property type="entry name" value="RRM"/>
    <property type="match status" value="3"/>
</dbReference>
<dbReference type="CDD" id="cd12649">
    <property type="entry name" value="RRM1_SXL"/>
    <property type="match status" value="1"/>
</dbReference>
<gene>
    <name evidence="5" type="ORF">OCBIM_22011904mg</name>
</gene>
<dbReference type="GO" id="GO:0010629">
    <property type="term" value="P:negative regulation of gene expression"/>
    <property type="evidence" value="ECO:0007669"/>
    <property type="project" value="UniProtKB-ARBA"/>
</dbReference>
<keyword evidence="1" id="KW-0677">Repeat</keyword>
<dbReference type="KEGG" id="obi:106882010"/>
<dbReference type="Gene3D" id="3.30.70.330">
    <property type="match status" value="3"/>
</dbReference>
<dbReference type="SUPFAM" id="SSF54928">
    <property type="entry name" value="RNA-binding domain, RBD"/>
    <property type="match status" value="2"/>
</dbReference>
<dbReference type="PANTHER" id="PTHR48025:SF1">
    <property type="entry name" value="RRM DOMAIN-CONTAINING PROTEIN"/>
    <property type="match status" value="1"/>
</dbReference>
<dbReference type="FunFam" id="3.30.70.330:FF:000383">
    <property type="entry name" value="Sex lethal, isoform D"/>
    <property type="match status" value="1"/>
</dbReference>
<feature type="domain" description="RRM" evidence="4">
    <location>
        <begin position="101"/>
        <end position="181"/>
    </location>
</feature>
<evidence type="ECO:0000256" key="1">
    <source>
        <dbReference type="ARBA" id="ARBA00022737"/>
    </source>
</evidence>
<dbReference type="Pfam" id="PF00076">
    <property type="entry name" value="RRM_1"/>
    <property type="match status" value="3"/>
</dbReference>
<dbReference type="GO" id="GO:0009967">
    <property type="term" value="P:positive regulation of signal transduction"/>
    <property type="evidence" value="ECO:0007669"/>
    <property type="project" value="UniProtKB-ARBA"/>
</dbReference>
<accession>A0A0L8FPF4</accession>
<dbReference type="PRINTS" id="PR00961">
    <property type="entry name" value="HUDSXLRNA"/>
</dbReference>
<organism evidence="5">
    <name type="scientific">Octopus bimaculoides</name>
    <name type="common">California two-spotted octopus</name>
    <dbReference type="NCBI Taxonomy" id="37653"/>
    <lineage>
        <taxon>Eukaryota</taxon>
        <taxon>Metazoa</taxon>
        <taxon>Spiralia</taxon>
        <taxon>Lophotrochozoa</taxon>
        <taxon>Mollusca</taxon>
        <taxon>Cephalopoda</taxon>
        <taxon>Coleoidea</taxon>
        <taxon>Octopodiformes</taxon>
        <taxon>Octopoda</taxon>
        <taxon>Incirrata</taxon>
        <taxon>Octopodidae</taxon>
        <taxon>Octopus</taxon>
    </lineage>
</organism>
<evidence type="ECO:0000313" key="5">
    <source>
        <dbReference type="EMBL" id="KOF66557.1"/>
    </source>
</evidence>
<dbReference type="InterPro" id="IPR012677">
    <property type="entry name" value="Nucleotide-bd_a/b_plait_sf"/>
</dbReference>
<dbReference type="PROSITE" id="PS50102">
    <property type="entry name" value="RRM"/>
    <property type="match status" value="3"/>
</dbReference>
<dbReference type="InterPro" id="IPR050502">
    <property type="entry name" value="Euk_RNA-bind_prot"/>
</dbReference>
<keyword evidence="2 3" id="KW-0694">RNA-binding</keyword>
<reference evidence="5" key="1">
    <citation type="submission" date="2015-07" db="EMBL/GenBank/DDBJ databases">
        <title>MeaNS - Measles Nucleotide Surveillance Program.</title>
        <authorList>
            <person name="Tran T."/>
            <person name="Druce J."/>
        </authorList>
    </citation>
    <scope>NUCLEOTIDE SEQUENCE</scope>
    <source>
        <strain evidence="5">UCB-OBI-ISO-001</strain>
        <tissue evidence="5">Gonad</tissue>
    </source>
</reference>
<dbReference type="InterPro" id="IPR000504">
    <property type="entry name" value="RRM_dom"/>
</dbReference>
<evidence type="ECO:0000256" key="2">
    <source>
        <dbReference type="ARBA" id="ARBA00022884"/>
    </source>
</evidence>
<dbReference type="InterPro" id="IPR035979">
    <property type="entry name" value="RBD_domain_sf"/>
</dbReference>
<dbReference type="EMBL" id="KQ427949">
    <property type="protein sequence ID" value="KOF66557.1"/>
    <property type="molecule type" value="Genomic_DNA"/>
</dbReference>
<dbReference type="GO" id="GO:0005634">
    <property type="term" value="C:nucleus"/>
    <property type="evidence" value="ECO:0007669"/>
    <property type="project" value="TreeGrafter"/>
</dbReference>
<proteinExistence type="predicted"/>
<dbReference type="GO" id="GO:1990904">
    <property type="term" value="C:ribonucleoprotein complex"/>
    <property type="evidence" value="ECO:0007669"/>
    <property type="project" value="InterPro"/>
</dbReference>